<protein>
    <submittedName>
        <fullName evidence="2">Uncharacterized protein</fullName>
    </submittedName>
</protein>
<reference evidence="3" key="1">
    <citation type="submission" date="2017-01" db="EMBL/GenBank/DDBJ databases">
        <authorList>
            <person name="Varghese N."/>
            <person name="Submissions S."/>
        </authorList>
    </citation>
    <scope>NUCLEOTIDE SEQUENCE [LARGE SCALE GENOMIC DNA]</scope>
    <source>
        <strain evidence="3">DSM 21054</strain>
    </source>
</reference>
<dbReference type="STRING" id="477680.SAMN05421788_102119"/>
<accession>A0A173MIG2</accession>
<dbReference type="KEGG" id="fln:FLA_3280"/>
<evidence type="ECO:0000313" key="3">
    <source>
        <dbReference type="Proteomes" id="UP000186917"/>
    </source>
</evidence>
<gene>
    <name evidence="2" type="ORF">SAMN05421788_102119</name>
</gene>
<feature type="region of interest" description="Disordered" evidence="1">
    <location>
        <begin position="1"/>
        <end position="25"/>
    </location>
</feature>
<keyword evidence="3" id="KW-1185">Reference proteome</keyword>
<evidence type="ECO:0000256" key="1">
    <source>
        <dbReference type="SAM" id="MobiDB-lite"/>
    </source>
</evidence>
<name>A0A173MIG2_9BACT</name>
<proteinExistence type="predicted"/>
<dbReference type="EMBL" id="FTOR01000002">
    <property type="protein sequence ID" value="SIS92453.1"/>
    <property type="molecule type" value="Genomic_DNA"/>
</dbReference>
<evidence type="ECO:0000313" key="2">
    <source>
        <dbReference type="EMBL" id="SIS92453.1"/>
    </source>
</evidence>
<dbReference type="RefSeq" id="WP_159445073.1">
    <property type="nucleotide sequence ID" value="NZ_AP017422.1"/>
</dbReference>
<dbReference type="AlphaFoldDB" id="A0A173MIG2"/>
<organism evidence="2 3">
    <name type="scientific">Filimonas lacunae</name>
    <dbReference type="NCBI Taxonomy" id="477680"/>
    <lineage>
        <taxon>Bacteria</taxon>
        <taxon>Pseudomonadati</taxon>
        <taxon>Bacteroidota</taxon>
        <taxon>Chitinophagia</taxon>
        <taxon>Chitinophagales</taxon>
        <taxon>Chitinophagaceae</taxon>
        <taxon>Filimonas</taxon>
    </lineage>
</organism>
<dbReference type="Proteomes" id="UP000186917">
    <property type="component" value="Unassembled WGS sequence"/>
</dbReference>
<sequence length="56" mass="6241">MKQRDKSKNITASILPSKGKPANSIADYGNDPFFVKKAAQAKKRIERVGFPKEFTS</sequence>